<dbReference type="InterPro" id="IPR052024">
    <property type="entry name" value="Methanogen_methyltrans"/>
</dbReference>
<keyword evidence="3" id="KW-1185">Reference proteome</keyword>
<feature type="domain" description="Uroporphyrinogen decarboxylase (URO-D)" evidence="1">
    <location>
        <begin position="7"/>
        <end position="326"/>
    </location>
</feature>
<dbReference type="CDD" id="cd03465">
    <property type="entry name" value="URO-D_like"/>
    <property type="match status" value="1"/>
</dbReference>
<dbReference type="Gene3D" id="3.20.20.210">
    <property type="match status" value="1"/>
</dbReference>
<dbReference type="PANTHER" id="PTHR47099">
    <property type="entry name" value="METHYLCOBAMIDE:COM METHYLTRANSFERASE MTBA"/>
    <property type="match status" value="1"/>
</dbReference>
<dbReference type="GO" id="GO:0004853">
    <property type="term" value="F:uroporphyrinogen decarboxylase activity"/>
    <property type="evidence" value="ECO:0007669"/>
    <property type="project" value="InterPro"/>
</dbReference>
<dbReference type="GO" id="GO:0008168">
    <property type="term" value="F:methyltransferase activity"/>
    <property type="evidence" value="ECO:0007669"/>
    <property type="project" value="UniProtKB-KW"/>
</dbReference>
<dbReference type="EMBL" id="VUNS01000018">
    <property type="protein sequence ID" value="MST98380.1"/>
    <property type="molecule type" value="Genomic_DNA"/>
</dbReference>
<organism evidence="2 3">
    <name type="scientific">Victivallis lenta</name>
    <dbReference type="NCBI Taxonomy" id="2606640"/>
    <lineage>
        <taxon>Bacteria</taxon>
        <taxon>Pseudomonadati</taxon>
        <taxon>Lentisphaerota</taxon>
        <taxon>Lentisphaeria</taxon>
        <taxon>Victivallales</taxon>
        <taxon>Victivallaceae</taxon>
        <taxon>Victivallis</taxon>
    </lineage>
</organism>
<dbReference type="AlphaFoldDB" id="A0A844G3M9"/>
<dbReference type="SUPFAM" id="SSF51726">
    <property type="entry name" value="UROD/MetE-like"/>
    <property type="match status" value="1"/>
</dbReference>
<dbReference type="Pfam" id="PF01208">
    <property type="entry name" value="URO-D"/>
    <property type="match status" value="1"/>
</dbReference>
<dbReference type="InterPro" id="IPR000257">
    <property type="entry name" value="Uroporphyrinogen_deCOase"/>
</dbReference>
<keyword evidence="2" id="KW-0489">Methyltransferase</keyword>
<dbReference type="InterPro" id="IPR038071">
    <property type="entry name" value="UROD/MetE-like_sf"/>
</dbReference>
<dbReference type="PANTHER" id="PTHR47099:SF1">
    <property type="entry name" value="METHYLCOBAMIDE:COM METHYLTRANSFERASE MTBA"/>
    <property type="match status" value="1"/>
</dbReference>
<dbReference type="GO" id="GO:0006779">
    <property type="term" value="P:porphyrin-containing compound biosynthetic process"/>
    <property type="evidence" value="ECO:0007669"/>
    <property type="project" value="InterPro"/>
</dbReference>
<protein>
    <submittedName>
        <fullName evidence="2">Methylcobamide--CoM methyltransferase</fullName>
    </submittedName>
</protein>
<accession>A0A844G3M9</accession>
<gene>
    <name evidence="2" type="ORF">FYJ85_15165</name>
</gene>
<reference evidence="2 3" key="1">
    <citation type="submission" date="2019-08" db="EMBL/GenBank/DDBJ databases">
        <title>In-depth cultivation of the pig gut microbiome towards novel bacterial diversity and tailored functional studies.</title>
        <authorList>
            <person name="Wylensek D."/>
            <person name="Hitch T.C.A."/>
            <person name="Clavel T."/>
        </authorList>
    </citation>
    <scope>NUCLEOTIDE SEQUENCE [LARGE SCALE GENOMIC DNA]</scope>
    <source>
        <strain evidence="2 3">BBE-744-WT-12</strain>
    </source>
</reference>
<evidence type="ECO:0000313" key="3">
    <source>
        <dbReference type="Proteomes" id="UP000435649"/>
    </source>
</evidence>
<evidence type="ECO:0000313" key="2">
    <source>
        <dbReference type="EMBL" id="MST98380.1"/>
    </source>
</evidence>
<dbReference type="Proteomes" id="UP000435649">
    <property type="component" value="Unassembled WGS sequence"/>
</dbReference>
<keyword evidence="2" id="KW-0808">Transferase</keyword>
<sequence length="332" mass="36015">MNMKEFVETVLASPRRYVMPIMTSPGMELIGAKPVDVFRDGELQFRCIDALAKATPCDAAVTFMDLSVEAEAFGSPIRYSEYENPTVTDRIVSDRNEIDALAVPEVGAARTAEVLKCAKLCAANLDRPVFGGMIGPFSLAGRLADMTEIMIMAAVEPEAAHALLDKTASFLAGYAEAIKATGVNGIVIAEPAAGLLSPDMCRDFAADYVRRIVERVQDDNFMVILHNCGRTEQQIPALLSTGAMALHLGNAVSIPEILPQMPEKTLLMGNIDPVGMFKNATPEEIYRKTAELLEATKEYRNFVLSSGCDVPPGVSMENIRAFYRAAADRSRA</sequence>
<evidence type="ECO:0000259" key="1">
    <source>
        <dbReference type="Pfam" id="PF01208"/>
    </source>
</evidence>
<name>A0A844G3M9_9BACT</name>
<comment type="caution">
    <text evidence="2">The sequence shown here is derived from an EMBL/GenBank/DDBJ whole genome shotgun (WGS) entry which is preliminary data.</text>
</comment>
<proteinExistence type="predicted"/>
<dbReference type="GO" id="GO:0032259">
    <property type="term" value="P:methylation"/>
    <property type="evidence" value="ECO:0007669"/>
    <property type="project" value="UniProtKB-KW"/>
</dbReference>